<dbReference type="SUPFAM" id="SSF53335">
    <property type="entry name" value="S-adenosyl-L-methionine-dependent methyltransferases"/>
    <property type="match status" value="1"/>
</dbReference>
<dbReference type="AlphaFoldDB" id="A0A5A5TBW7"/>
<feature type="domain" description="Methyltransferase" evidence="2">
    <location>
        <begin position="49"/>
        <end position="148"/>
    </location>
</feature>
<dbReference type="PANTHER" id="PTHR43861">
    <property type="entry name" value="TRANS-ACONITATE 2-METHYLTRANSFERASE-RELATED"/>
    <property type="match status" value="1"/>
</dbReference>
<dbReference type="EMBL" id="BIXY01000024">
    <property type="protein sequence ID" value="GCF08424.1"/>
    <property type="molecule type" value="Genomic_DNA"/>
</dbReference>
<accession>A0A5A5TBW7</accession>
<evidence type="ECO:0000259" key="2">
    <source>
        <dbReference type="Pfam" id="PF13649"/>
    </source>
</evidence>
<evidence type="ECO:0000313" key="3">
    <source>
        <dbReference type="EMBL" id="GCF08424.1"/>
    </source>
</evidence>
<evidence type="ECO:0000313" key="4">
    <source>
        <dbReference type="Proteomes" id="UP000322530"/>
    </source>
</evidence>
<dbReference type="InterPro" id="IPR029063">
    <property type="entry name" value="SAM-dependent_MTases_sf"/>
</dbReference>
<comment type="caution">
    <text evidence="3">The sequence shown here is derived from an EMBL/GenBank/DDBJ whole genome shotgun (WGS) entry which is preliminary data.</text>
</comment>
<protein>
    <recommendedName>
        <fullName evidence="2">Methyltransferase domain-containing protein</fullName>
    </recommendedName>
</protein>
<keyword evidence="4" id="KW-1185">Reference proteome</keyword>
<name>A0A5A5TBW7_9CHLR</name>
<keyword evidence="1" id="KW-0808">Transferase</keyword>
<dbReference type="GO" id="GO:0016740">
    <property type="term" value="F:transferase activity"/>
    <property type="evidence" value="ECO:0007669"/>
    <property type="project" value="UniProtKB-KW"/>
</dbReference>
<dbReference type="InterPro" id="IPR041698">
    <property type="entry name" value="Methyltransf_25"/>
</dbReference>
<gene>
    <name evidence="3" type="ORF">KDI_19880</name>
</gene>
<dbReference type="Pfam" id="PF13649">
    <property type="entry name" value="Methyltransf_25"/>
    <property type="match status" value="1"/>
</dbReference>
<organism evidence="3 4">
    <name type="scientific">Dictyobacter arantiisoli</name>
    <dbReference type="NCBI Taxonomy" id="2014874"/>
    <lineage>
        <taxon>Bacteria</taxon>
        <taxon>Bacillati</taxon>
        <taxon>Chloroflexota</taxon>
        <taxon>Ktedonobacteria</taxon>
        <taxon>Ktedonobacterales</taxon>
        <taxon>Dictyobacteraceae</taxon>
        <taxon>Dictyobacter</taxon>
    </lineage>
</organism>
<dbReference type="Proteomes" id="UP000322530">
    <property type="component" value="Unassembled WGS sequence"/>
</dbReference>
<dbReference type="Gene3D" id="3.40.50.150">
    <property type="entry name" value="Vaccinia Virus protein VP39"/>
    <property type="match status" value="1"/>
</dbReference>
<dbReference type="RefSeq" id="WP_172632012.1">
    <property type="nucleotide sequence ID" value="NZ_BIXY01000024.1"/>
</dbReference>
<sequence length="247" mass="28018">MNTNSGIRWNEQDSATFIDTSSIFVPGRSEQTETLLQLVPAQRDEHFTIVELASGEGILAEALLEAFPNCHYLALDGSEVMRKHLSKKLARFNARLEVRSFEIADREWRTTLPQATRCIVSSLCVHHLSDEGKRQLFQDMAQQLEPNGALLLADIVRPANARIAALFAHQYDEIVRAQSLQQRGDLSGFTAFQEEQWNYFQYDYNDPTSYDLPSSLPAQLQWLQEAGFKIADCFWMQAGHAVYGGFI</sequence>
<evidence type="ECO:0000256" key="1">
    <source>
        <dbReference type="ARBA" id="ARBA00022679"/>
    </source>
</evidence>
<proteinExistence type="predicted"/>
<reference evidence="3 4" key="1">
    <citation type="submission" date="2019-01" db="EMBL/GenBank/DDBJ databases">
        <title>Draft genome sequence of Dictyobacter sp. Uno17.</title>
        <authorList>
            <person name="Wang C.M."/>
            <person name="Zheng Y."/>
            <person name="Sakai Y."/>
            <person name="Abe K."/>
            <person name="Yokota A."/>
            <person name="Yabe S."/>
        </authorList>
    </citation>
    <scope>NUCLEOTIDE SEQUENCE [LARGE SCALE GENOMIC DNA]</scope>
    <source>
        <strain evidence="3 4">Uno17</strain>
    </source>
</reference>
<dbReference type="PANTHER" id="PTHR43861:SF3">
    <property type="entry name" value="PUTATIVE (AFU_ORTHOLOGUE AFUA_2G14390)-RELATED"/>
    <property type="match status" value="1"/>
</dbReference>